<organism evidence="8 9">
    <name type="scientific">Humisphaera borealis</name>
    <dbReference type="NCBI Taxonomy" id="2807512"/>
    <lineage>
        <taxon>Bacteria</taxon>
        <taxon>Pseudomonadati</taxon>
        <taxon>Planctomycetota</taxon>
        <taxon>Phycisphaerae</taxon>
        <taxon>Tepidisphaerales</taxon>
        <taxon>Tepidisphaeraceae</taxon>
        <taxon>Humisphaera</taxon>
    </lineage>
</organism>
<dbReference type="Pfam" id="PF01386">
    <property type="entry name" value="Ribosomal_L25p"/>
    <property type="match status" value="1"/>
</dbReference>
<dbReference type="PANTHER" id="PTHR33284:SF1">
    <property type="entry name" value="RIBOSOMAL PROTEIN L25_GLN-TRNA SYNTHETASE, ANTI-CODON-BINDING DOMAIN-CONTAINING PROTEIN"/>
    <property type="match status" value="1"/>
</dbReference>
<evidence type="ECO:0000259" key="7">
    <source>
        <dbReference type="Pfam" id="PF14693"/>
    </source>
</evidence>
<evidence type="ECO:0000256" key="5">
    <source>
        <dbReference type="HAMAP-Rule" id="MF_01334"/>
    </source>
</evidence>
<keyword evidence="1 5" id="KW-0699">rRNA-binding</keyword>
<dbReference type="GO" id="GO:0003735">
    <property type="term" value="F:structural constituent of ribosome"/>
    <property type="evidence" value="ECO:0007669"/>
    <property type="project" value="InterPro"/>
</dbReference>
<evidence type="ECO:0000256" key="2">
    <source>
        <dbReference type="ARBA" id="ARBA00022884"/>
    </source>
</evidence>
<keyword evidence="9" id="KW-1185">Reference proteome</keyword>
<sequence length="211" mass="22605">MATKTIQMQADPRAQLGSRANAKLREAGFIPGVVYGHKEAVVPVKLPKKSLSQHLAHGAHVFDLSVDGKSETVLVKEVQYDHLGIEVLHVDFARVSLNEKVTVTVPLELKGDPKGEAEGGVMQQLVADLEVECVVTDIPEAIRHNVSDMGLDSVLHLKDIKLPDGVVALQDEDLVLATLSKIEEEVAEGSADAAEPEVIGKVAEDAAAEEK</sequence>
<feature type="domain" description="Large ribosomal subunit protein bL25 L25" evidence="6">
    <location>
        <begin position="9"/>
        <end position="92"/>
    </location>
</feature>
<dbReference type="Proteomes" id="UP000593765">
    <property type="component" value="Chromosome"/>
</dbReference>
<comment type="similarity">
    <text evidence="5">Belongs to the bacterial ribosomal protein bL25 family. CTC subfamily.</text>
</comment>
<dbReference type="Gene3D" id="2.170.120.20">
    <property type="entry name" value="Ribosomal protein L25, beta domain"/>
    <property type="match status" value="1"/>
</dbReference>
<proteinExistence type="inferred from homology"/>
<dbReference type="NCBIfam" id="TIGR00731">
    <property type="entry name" value="bL25_bact_ctc"/>
    <property type="match status" value="1"/>
</dbReference>
<accession>A0A7M2WSS0</accession>
<evidence type="ECO:0000256" key="1">
    <source>
        <dbReference type="ARBA" id="ARBA00022730"/>
    </source>
</evidence>
<dbReference type="AlphaFoldDB" id="A0A7M2WSS0"/>
<dbReference type="GO" id="GO:0006412">
    <property type="term" value="P:translation"/>
    <property type="evidence" value="ECO:0007669"/>
    <property type="project" value="UniProtKB-UniRule"/>
</dbReference>
<feature type="domain" description="Large ribosomal subunit protein bL25 beta" evidence="7">
    <location>
        <begin position="100"/>
        <end position="181"/>
    </location>
</feature>
<dbReference type="SUPFAM" id="SSF50715">
    <property type="entry name" value="Ribosomal protein L25-like"/>
    <property type="match status" value="1"/>
</dbReference>
<evidence type="ECO:0000313" key="9">
    <source>
        <dbReference type="Proteomes" id="UP000593765"/>
    </source>
</evidence>
<dbReference type="InterPro" id="IPR020056">
    <property type="entry name" value="Rbsml_bL25/Gln-tRNA_synth_N"/>
</dbReference>
<dbReference type="HAMAP" id="MF_01334">
    <property type="entry name" value="Ribosomal_bL25_CTC"/>
    <property type="match status" value="1"/>
</dbReference>
<dbReference type="GO" id="GO:0008097">
    <property type="term" value="F:5S rRNA binding"/>
    <property type="evidence" value="ECO:0007669"/>
    <property type="project" value="InterPro"/>
</dbReference>
<dbReference type="InterPro" id="IPR011035">
    <property type="entry name" value="Ribosomal_bL25/Gln-tRNA_synth"/>
</dbReference>
<dbReference type="RefSeq" id="WP_206290775.1">
    <property type="nucleotide sequence ID" value="NZ_CP063458.1"/>
</dbReference>
<keyword evidence="2 5" id="KW-0694">RNA-binding</keyword>
<keyword evidence="3 5" id="KW-0689">Ribosomal protein</keyword>
<comment type="subunit">
    <text evidence="5">Part of the 50S ribosomal subunit; part of the 5S rRNA/L5/L18/L25 subcomplex. Contacts the 5S rRNA. Binds to the 5S rRNA independently of L5 and L18.</text>
</comment>
<gene>
    <name evidence="5" type="primary">rplY</name>
    <name evidence="5" type="synonym">ctc</name>
    <name evidence="8" type="ORF">IPV69_16415</name>
</gene>
<dbReference type="InterPro" id="IPR037121">
    <property type="entry name" value="Ribosomal_bL25_C"/>
</dbReference>
<dbReference type="InterPro" id="IPR001021">
    <property type="entry name" value="Ribosomal_bL25_long"/>
</dbReference>
<reference evidence="8 9" key="1">
    <citation type="submission" date="2020-10" db="EMBL/GenBank/DDBJ databases">
        <title>Wide distribution of Phycisphaera-like planctomycetes from WD2101 soil group in peatlands and genome analysis of the first cultivated representative.</title>
        <authorList>
            <person name="Dedysh S.N."/>
            <person name="Beletsky A.V."/>
            <person name="Ivanova A."/>
            <person name="Kulichevskaya I.S."/>
            <person name="Suzina N.E."/>
            <person name="Philippov D.A."/>
            <person name="Rakitin A.L."/>
            <person name="Mardanov A.V."/>
            <person name="Ravin N.V."/>
        </authorList>
    </citation>
    <scope>NUCLEOTIDE SEQUENCE [LARGE SCALE GENOMIC DNA]</scope>
    <source>
        <strain evidence="8 9">M1803</strain>
    </source>
</reference>
<dbReference type="InterPro" id="IPR029751">
    <property type="entry name" value="Ribosomal_L25_dom"/>
</dbReference>
<name>A0A7M2WSS0_9BACT</name>
<evidence type="ECO:0000313" key="8">
    <source>
        <dbReference type="EMBL" id="QOV87861.1"/>
    </source>
</evidence>
<dbReference type="Gene3D" id="2.40.240.10">
    <property type="entry name" value="Ribosomal Protein L25, Chain P"/>
    <property type="match status" value="1"/>
</dbReference>
<dbReference type="PANTHER" id="PTHR33284">
    <property type="entry name" value="RIBOSOMAL PROTEIN L25/GLN-TRNA SYNTHETASE, ANTI-CODON-BINDING DOMAIN-CONTAINING PROTEIN"/>
    <property type="match status" value="1"/>
</dbReference>
<evidence type="ECO:0000256" key="3">
    <source>
        <dbReference type="ARBA" id="ARBA00022980"/>
    </source>
</evidence>
<dbReference type="Pfam" id="PF14693">
    <property type="entry name" value="Ribosomal_TL5_C"/>
    <property type="match status" value="1"/>
</dbReference>
<dbReference type="CDD" id="cd00495">
    <property type="entry name" value="Ribosomal_L25_TL5_CTC"/>
    <property type="match status" value="1"/>
</dbReference>
<dbReference type="InterPro" id="IPR020057">
    <property type="entry name" value="Ribosomal_bL25_b-dom"/>
</dbReference>
<evidence type="ECO:0000259" key="6">
    <source>
        <dbReference type="Pfam" id="PF01386"/>
    </source>
</evidence>
<dbReference type="KEGG" id="hbs:IPV69_16415"/>
<protein>
    <recommendedName>
        <fullName evidence="5">Large ribosomal subunit protein bL25</fullName>
    </recommendedName>
    <alternativeName>
        <fullName evidence="5">General stress protein CTC</fullName>
    </alternativeName>
</protein>
<dbReference type="GO" id="GO:0022625">
    <property type="term" value="C:cytosolic large ribosomal subunit"/>
    <property type="evidence" value="ECO:0007669"/>
    <property type="project" value="TreeGrafter"/>
</dbReference>
<dbReference type="EMBL" id="CP063458">
    <property type="protein sequence ID" value="QOV87861.1"/>
    <property type="molecule type" value="Genomic_DNA"/>
</dbReference>
<keyword evidence="4 5" id="KW-0687">Ribonucleoprotein</keyword>
<evidence type="ECO:0000256" key="4">
    <source>
        <dbReference type="ARBA" id="ARBA00023274"/>
    </source>
</evidence>
<dbReference type="InterPro" id="IPR020930">
    <property type="entry name" value="Ribosomal_uL5_bac-type"/>
</dbReference>
<comment type="function">
    <text evidence="5">This is one of the proteins that binds to the 5S RNA in the ribosome where it forms part of the central protuberance.</text>
</comment>